<dbReference type="SMART" id="SM00060">
    <property type="entry name" value="FN3"/>
    <property type="match status" value="4"/>
</dbReference>
<evidence type="ECO:0000313" key="4">
    <source>
        <dbReference type="Proteomes" id="UP000003460"/>
    </source>
</evidence>
<dbReference type="RefSeq" id="WP_006255433.1">
    <property type="nucleotide sequence ID" value="NZ_GG700643.1"/>
</dbReference>
<dbReference type="Proteomes" id="UP000003460">
    <property type="component" value="Unassembled WGS sequence"/>
</dbReference>
<dbReference type="InterPro" id="IPR013783">
    <property type="entry name" value="Ig-like_fold"/>
</dbReference>
<dbReference type="SUPFAM" id="SSF50969">
    <property type="entry name" value="YVTN repeat-like/Quinoprotein amine dehydrogenase"/>
    <property type="match status" value="1"/>
</dbReference>
<dbReference type="eggNOG" id="ENOG5033R3S">
    <property type="taxonomic scope" value="Bacteria"/>
</dbReference>
<comment type="caution">
    <text evidence="3">The sequence shown here is derived from an EMBL/GenBank/DDBJ whole genome shotgun (WGS) entry which is preliminary data.</text>
</comment>
<name>C9LHJ6_9BACT</name>
<keyword evidence="1" id="KW-0732">Signal</keyword>
<organism evidence="3 4">
    <name type="scientific">Alloprevotella tannerae ATCC 51259</name>
    <dbReference type="NCBI Taxonomy" id="626522"/>
    <lineage>
        <taxon>Bacteria</taxon>
        <taxon>Pseudomonadati</taxon>
        <taxon>Bacteroidota</taxon>
        <taxon>Bacteroidia</taxon>
        <taxon>Bacteroidales</taxon>
        <taxon>Prevotellaceae</taxon>
        <taxon>Alloprevotella</taxon>
    </lineage>
</organism>
<evidence type="ECO:0000313" key="3">
    <source>
        <dbReference type="EMBL" id="EEX71350.1"/>
    </source>
</evidence>
<dbReference type="OrthoDB" id="1086190at2"/>
<sequence length="1430" mass="157824">MKRHLRQSVKVFMAWSLMCLLHIGNAYAQSEYTTLYGCMASDKHGAGLFSFTTAKLGFTPIKLENGLKALGGGTLAEHKFFSINADDPQNRRLYIYDADTWELLVDNPVENPAVDLTYDPVSKKVYGCFTKGQTVMLGTIDEKGKQQTIANMDVLPSALFCDREGQLMIIGQDGILYKLDKQTAKTEKVGATGIMPFFVQSATVDPNTGKCFWTSMTQEGSGLQEVDLSTGKAKQIYAFENVEEIVGLFIPIVAKVTAPAMVEDIMLQFAGGSLTGKVVFNMPSKTKGGAAIVGKLAYKLMVNDKVYEGKAVAGSQVVIDMTLTEGNKKLVLVTTNAAGEESDRAVKVMWAGQDAPAAVTGVKLHKETPERVRLSWSASTEGKHKGYVDPSTITYKIVRYPDQVTLHENFKKTTLTDNIAPTELVKYWYTIIPTTNGKQGEETQSNKVIMGPSYETPYKESFATQESFEKYTVEDGNKDGITWGYNIYGNYVEYSGIKKGDDWLISPPVKLEKRGYYKLSFNVRCLSANVHQLSVFAGSLPDTESMKQQLVPTTEFKTDFMDKLVEQKFMVDNDGDRYFGFHTTGELGAPVTLNQICVERISSIDAPASVSDLKLVAGEKGAQKVFVSFKAPVKTIGGSQLTAIDRVELFRLTENGEKKIKTFTSVKPGTSLEFTDNEPALKENTYRVVAYNTEEAGDDIIATVYVGQDVPGKVSNIRLKEVGNAIVEISWDAPTKGVHDGYIDVSKLTYHVKRNGSLLVGGKPASSLHVTDSINDLGADQFFVGYEVVALSEAGMGQGVISPFLTVGAPYDVPFKESFVNGKGAKGWGNNADKEGVSWSARMTSAEDSQDGDKGIISLVPYMPDNGKTELLSPKIAIGKTVHPKLSFWLRHTAIDESLKVVIYSADRKEHQMREIKLNENPDEWQNYVIDLGEYRNEEFIQIGLQAFNLPVRSKIDMDNLSVFDDLKRNLSITEINVPQRVRVGEQGEVVITVSNQGTEKVDAFTVELYDKDNKLIASSNGAGIEPAGTQKVNLIVIPQAKDLYEMTVTAVVNCQGDQNLSNNSKTGKFTVVPLSYPTPTELTGMKNGTNVKLSWKAPDLTKPYYETTFESFEDYPSFTVSDLGEWSMIDADAKEYTMQFRTSDGRWIDYENCAGPMAFQLIDLSQIIGTEDEGWSSASGKKILISVYSSGGGNDDWLISPELTTEAQTISVCAKSLNYERSGLESMEILYSETDKQAESFKLLKQVSEIPTQWTEYKFDLPKGAKYFAIHSKKANSALMIDDIRYVKAGTQQVTLDLQGYNIYRDGEKRNEALLNDLTFVDNNIEEDKTYNYFVTAVYAQGESDFSNVYQQSATSSVENIADGNTSVSVRSADGQIIVKGLNGQQVSLYTLSGTKLYTTSGKEKLTLQVTAGVYIVRIDQSSYKVIVK</sequence>
<feature type="domain" description="Fibronectin type-III" evidence="2">
    <location>
        <begin position="607"/>
        <end position="699"/>
    </location>
</feature>
<evidence type="ECO:0000256" key="1">
    <source>
        <dbReference type="SAM" id="SignalP"/>
    </source>
</evidence>
<accession>C9LHJ6</accession>
<feature type="signal peptide" evidence="1">
    <location>
        <begin position="1"/>
        <end position="28"/>
    </location>
</feature>
<dbReference type="GeneID" id="84576506"/>
<feature type="chain" id="PRO_5002997148" description="Fibronectin type-III domain-containing protein" evidence="1">
    <location>
        <begin position="29"/>
        <end position="1430"/>
    </location>
</feature>
<keyword evidence="4" id="KW-1185">Reference proteome</keyword>
<dbReference type="InterPro" id="IPR036116">
    <property type="entry name" value="FN3_sf"/>
</dbReference>
<dbReference type="InterPro" id="IPR003961">
    <property type="entry name" value="FN3_dom"/>
</dbReference>
<dbReference type="InterPro" id="IPR011044">
    <property type="entry name" value="Quino_amine_DH_bsu"/>
</dbReference>
<dbReference type="EMBL" id="ACIJ02000021">
    <property type="protein sequence ID" value="EEX71350.1"/>
    <property type="molecule type" value="Genomic_DNA"/>
</dbReference>
<evidence type="ECO:0000259" key="2">
    <source>
        <dbReference type="SMART" id="SM00060"/>
    </source>
</evidence>
<gene>
    <name evidence="3" type="ORF">GCWU000325_01661</name>
</gene>
<reference evidence="3" key="1">
    <citation type="submission" date="2009-09" db="EMBL/GenBank/DDBJ databases">
        <authorList>
            <person name="Weinstock G."/>
            <person name="Sodergren E."/>
            <person name="Clifton S."/>
            <person name="Fulton L."/>
            <person name="Fulton B."/>
            <person name="Courtney L."/>
            <person name="Fronick C."/>
            <person name="Harrison M."/>
            <person name="Strong C."/>
            <person name="Farmer C."/>
            <person name="Delahaunty K."/>
            <person name="Markovic C."/>
            <person name="Hall O."/>
            <person name="Minx P."/>
            <person name="Tomlinson C."/>
            <person name="Mitreva M."/>
            <person name="Nelson J."/>
            <person name="Hou S."/>
            <person name="Wollam A."/>
            <person name="Pepin K.H."/>
            <person name="Johnson M."/>
            <person name="Bhonagiri V."/>
            <person name="Nash W.E."/>
            <person name="Warren W."/>
            <person name="Chinwalla A."/>
            <person name="Mardis E.R."/>
            <person name="Wilson R.K."/>
        </authorList>
    </citation>
    <scope>NUCLEOTIDE SEQUENCE [LARGE SCALE GENOMIC DNA]</scope>
    <source>
        <strain evidence="3">ATCC 51259</strain>
    </source>
</reference>
<protein>
    <recommendedName>
        <fullName evidence="2">Fibronectin type-III domain-containing protein</fullName>
    </recommendedName>
</protein>
<feature type="domain" description="Fibronectin type-III" evidence="2">
    <location>
        <begin position="711"/>
        <end position="797"/>
    </location>
</feature>
<dbReference type="SUPFAM" id="SSF49265">
    <property type="entry name" value="Fibronectin type III"/>
    <property type="match status" value="2"/>
</dbReference>
<dbReference type="Pfam" id="PF07705">
    <property type="entry name" value="CARDB"/>
    <property type="match status" value="1"/>
</dbReference>
<dbReference type="Gene3D" id="2.60.120.200">
    <property type="match status" value="2"/>
</dbReference>
<proteinExistence type="predicted"/>
<feature type="domain" description="Fibronectin type-III" evidence="2">
    <location>
        <begin position="356"/>
        <end position="545"/>
    </location>
</feature>
<dbReference type="InterPro" id="IPR011635">
    <property type="entry name" value="CARDB"/>
</dbReference>
<dbReference type="HOGENOM" id="CLU_004284_0_0_10"/>
<feature type="domain" description="Fibronectin type-III" evidence="2">
    <location>
        <begin position="1075"/>
        <end position="1345"/>
    </location>
</feature>
<dbReference type="Gene3D" id="2.60.40.10">
    <property type="entry name" value="Immunoglobulins"/>
    <property type="match status" value="2"/>
</dbReference>
<dbReference type="NCBIfam" id="NF038128">
    <property type="entry name" value="choice_anch_J"/>
    <property type="match status" value="1"/>
</dbReference>